<comment type="caution">
    <text evidence="8">The sequence shown here is derived from an EMBL/GenBank/DDBJ whole genome shotgun (WGS) entry which is preliminary data.</text>
</comment>
<reference evidence="8 9" key="1">
    <citation type="submission" date="2020-01" db="EMBL/GenBank/DDBJ databases">
        <title>Genetics and antimicrobial susceptibilities of Nocardia species isolated from the soil; a comparison with species isolated from humans.</title>
        <authorList>
            <person name="Carrasco G."/>
            <person name="Monzon S."/>
            <person name="Sansegundo M."/>
            <person name="Garcia E."/>
            <person name="Garrido N."/>
            <person name="Medina M.J."/>
            <person name="Villalon P."/>
            <person name="Ramirez-Arocha A.C."/>
            <person name="Jimenez P."/>
            <person name="Cuesta I."/>
            <person name="Valdezate S."/>
        </authorList>
    </citation>
    <scope>NUCLEOTIDE SEQUENCE [LARGE SCALE GENOMIC DNA]</scope>
    <source>
        <strain evidence="8 9">CNM20110649</strain>
    </source>
</reference>
<dbReference type="Gene3D" id="3.40.50.150">
    <property type="entry name" value="Vaccinia Virus protein VP39"/>
    <property type="match status" value="1"/>
</dbReference>
<keyword evidence="4 6" id="KW-0949">S-adenosyl-L-methionine</keyword>
<sequence length="420" mass="44691">MPELRIGSLFSGAGGLDLAALELFPGSSMAWHCEIDPAASRVLAHHWPDVPNLGSVTDIDWHTVDPVDVLTGGFPCQDVSAAGRRAGLSDGTRSGLWSHMATAIDVLRPRCVLIENVRGLLSATAIRRVESDDADMGHMGSRSILRALGAVLGDLADLGFDAEWTCVRASQVGACHRRERVFVLAYPADTPRGGWESVDDSTSGETACRGGNGIAGRGARRDAGPVALLPTPRASDGTKGGPNQRGSSGDLMLPSAVAALLPTPKRSDADRGDCPSERARRSPSLVSIDRYLPTPSASENTGGGVHPDKRVGHTRQLIDYALVHGTPQWGDYEPAIRRQEALSRPAPPPTEPNRKGNPRLNAAFAEWLMFWPAGWVTDPAIGLSRNEQLARIGNGVVPRQAVAAFRYLLTAADLKETAHA</sequence>
<dbReference type="PANTHER" id="PTHR10629:SF50">
    <property type="entry name" value="DNA (CYTOSINE-5)-METHYLTRANSFERASE CMT3"/>
    <property type="match status" value="1"/>
</dbReference>
<keyword evidence="9" id="KW-1185">Reference proteome</keyword>
<evidence type="ECO:0000256" key="6">
    <source>
        <dbReference type="PROSITE-ProRule" id="PRU01016"/>
    </source>
</evidence>
<evidence type="ECO:0000256" key="5">
    <source>
        <dbReference type="ARBA" id="ARBA00022747"/>
    </source>
</evidence>
<gene>
    <name evidence="8" type="ORF">GV794_02090</name>
</gene>
<evidence type="ECO:0000256" key="2">
    <source>
        <dbReference type="ARBA" id="ARBA00022603"/>
    </source>
</evidence>
<dbReference type="SUPFAM" id="SSF53335">
    <property type="entry name" value="S-adenosyl-L-methionine-dependent methyltransferases"/>
    <property type="match status" value="1"/>
</dbReference>
<evidence type="ECO:0000256" key="4">
    <source>
        <dbReference type="ARBA" id="ARBA00022691"/>
    </source>
</evidence>
<dbReference type="PROSITE" id="PS51679">
    <property type="entry name" value="SAM_MT_C5"/>
    <property type="match status" value="1"/>
</dbReference>
<dbReference type="InterPro" id="IPR050390">
    <property type="entry name" value="C5-Methyltransferase"/>
</dbReference>
<dbReference type="PRINTS" id="PR00105">
    <property type="entry name" value="C5METTRFRASE"/>
</dbReference>
<keyword evidence="3 6" id="KW-0808">Transferase</keyword>
<feature type="active site" evidence="6">
    <location>
        <position position="76"/>
    </location>
</feature>
<proteinExistence type="inferred from homology"/>
<dbReference type="InterPro" id="IPR029063">
    <property type="entry name" value="SAM-dependent_MTases_sf"/>
</dbReference>
<dbReference type="RefSeq" id="WP_163828079.1">
    <property type="nucleotide sequence ID" value="NZ_JAAGUX010000002.1"/>
</dbReference>
<dbReference type="Pfam" id="PF00145">
    <property type="entry name" value="DNA_methylase"/>
    <property type="match status" value="1"/>
</dbReference>
<keyword evidence="5" id="KW-0680">Restriction system</keyword>
<feature type="region of interest" description="Disordered" evidence="7">
    <location>
        <begin position="194"/>
        <end position="310"/>
    </location>
</feature>
<evidence type="ECO:0000313" key="9">
    <source>
        <dbReference type="Proteomes" id="UP000470876"/>
    </source>
</evidence>
<keyword evidence="2 6" id="KW-0489">Methyltransferase</keyword>
<comment type="similarity">
    <text evidence="6">Belongs to the class I-like SAM-binding methyltransferase superfamily. C5-methyltransferase family.</text>
</comment>
<evidence type="ECO:0000256" key="7">
    <source>
        <dbReference type="SAM" id="MobiDB-lite"/>
    </source>
</evidence>
<evidence type="ECO:0000256" key="3">
    <source>
        <dbReference type="ARBA" id="ARBA00022679"/>
    </source>
</evidence>
<dbReference type="Proteomes" id="UP000470876">
    <property type="component" value="Unassembled WGS sequence"/>
</dbReference>
<dbReference type="PANTHER" id="PTHR10629">
    <property type="entry name" value="CYTOSINE-SPECIFIC METHYLTRANSFERASE"/>
    <property type="match status" value="1"/>
</dbReference>
<dbReference type="InterPro" id="IPR001525">
    <property type="entry name" value="C5_MeTfrase"/>
</dbReference>
<accession>A0ABX0CGR8</accession>
<dbReference type="EMBL" id="JAAGUX010000002">
    <property type="protein sequence ID" value="NEW54457.1"/>
    <property type="molecule type" value="Genomic_DNA"/>
</dbReference>
<evidence type="ECO:0000256" key="1">
    <source>
        <dbReference type="ARBA" id="ARBA00011975"/>
    </source>
</evidence>
<dbReference type="GO" id="GO:0008168">
    <property type="term" value="F:methyltransferase activity"/>
    <property type="evidence" value="ECO:0007669"/>
    <property type="project" value="UniProtKB-KW"/>
</dbReference>
<organism evidence="8 9">
    <name type="scientific">Nocardia cyriacigeorgica</name>
    <dbReference type="NCBI Taxonomy" id="135487"/>
    <lineage>
        <taxon>Bacteria</taxon>
        <taxon>Bacillati</taxon>
        <taxon>Actinomycetota</taxon>
        <taxon>Actinomycetes</taxon>
        <taxon>Mycobacteriales</taxon>
        <taxon>Nocardiaceae</taxon>
        <taxon>Nocardia</taxon>
    </lineage>
</organism>
<dbReference type="EC" id="2.1.1.37" evidence="1"/>
<feature type="compositionally biased region" description="Basic and acidic residues" evidence="7">
    <location>
        <begin position="265"/>
        <end position="280"/>
    </location>
</feature>
<protein>
    <recommendedName>
        <fullName evidence="1">DNA (cytosine-5-)-methyltransferase</fullName>
        <ecNumber evidence="1">2.1.1.37</ecNumber>
    </recommendedName>
</protein>
<dbReference type="GO" id="GO:0032259">
    <property type="term" value="P:methylation"/>
    <property type="evidence" value="ECO:0007669"/>
    <property type="project" value="UniProtKB-KW"/>
</dbReference>
<evidence type="ECO:0000313" key="8">
    <source>
        <dbReference type="EMBL" id="NEW54457.1"/>
    </source>
</evidence>
<name>A0ABX0CGR8_9NOCA</name>